<name>S6EV85_LACLL</name>
<proteinExistence type="predicted"/>
<dbReference type="EMBL" id="CBLU010000016">
    <property type="protein sequence ID" value="CDG05160.1"/>
    <property type="molecule type" value="Genomic_DNA"/>
</dbReference>
<dbReference type="AlphaFoldDB" id="S6EV85"/>
<comment type="caution">
    <text evidence="1">The sequence shown here is derived from an EMBL/GenBank/DDBJ whole genome shotgun (WGS) entry which is preliminary data.</text>
</comment>
<evidence type="ECO:0000313" key="2">
    <source>
        <dbReference type="Proteomes" id="UP000015361"/>
    </source>
</evidence>
<evidence type="ECO:0000313" key="1">
    <source>
        <dbReference type="EMBL" id="CDG05160.1"/>
    </source>
</evidence>
<reference evidence="1 2" key="1">
    <citation type="journal article" date="2013" name="Appl. Environ. Microbiol.">
        <title>The Carbohydrate Metabolism Signature of Lactococcus lactis Strain A12 Reveals Its Sourdough Ecosystem Origin.</title>
        <authorList>
            <person name="Passerini D."/>
            <person name="Coddeville M."/>
            <person name="Le Bourgeois P."/>
            <person name="Loubiere P."/>
            <person name="Ritzenthaler P."/>
            <person name="Fontagne-Faucher C."/>
            <person name="Daveran-Mingot M.L."/>
            <person name="Cocaign-Bousquet M."/>
        </authorList>
    </citation>
    <scope>NUCLEOTIDE SEQUENCE [LARGE SCALE GENOMIC DNA]</scope>
    <source>
        <strain evidence="1 2">A12</strain>
    </source>
</reference>
<organism evidence="1 2">
    <name type="scientific">Lactococcus lactis subsp. lactis A12</name>
    <dbReference type="NCBI Taxonomy" id="1137134"/>
    <lineage>
        <taxon>Bacteria</taxon>
        <taxon>Bacillati</taxon>
        <taxon>Bacillota</taxon>
        <taxon>Bacilli</taxon>
        <taxon>Lactobacillales</taxon>
        <taxon>Streptococcaceae</taxon>
        <taxon>Lactococcus</taxon>
    </lineage>
</organism>
<protein>
    <submittedName>
        <fullName evidence="1">Uncharacterized protein</fullName>
    </submittedName>
</protein>
<gene>
    <name evidence="1" type="primary">LACR_0768</name>
    <name evidence="1" type="ORF">O9U_06640</name>
</gene>
<accession>S6EV85</accession>
<sequence length="55" mass="6240">MNEKRKKLEPLLTGEFYFANFIHNLEALLQAEPLFSYIRSVVSFGNVASYVIGSS</sequence>
<dbReference type="Proteomes" id="UP000015361">
    <property type="component" value="Unassembled WGS sequence"/>
</dbReference>